<dbReference type="EMBL" id="LHPF02000001">
    <property type="protein sequence ID" value="PSC76081.1"/>
    <property type="molecule type" value="Genomic_DNA"/>
</dbReference>
<protein>
    <submittedName>
        <fullName evidence="9">Serine protease chloroplastic</fullName>
    </submittedName>
</protein>
<dbReference type="STRING" id="554055.A0A2P6VPR5"/>
<dbReference type="NCBIfam" id="TIGR00705">
    <property type="entry name" value="SppA_67K"/>
    <property type="match status" value="1"/>
</dbReference>
<reference evidence="9 10" key="1">
    <citation type="journal article" date="2018" name="Plant J.">
        <title>Genome sequences of Chlorella sorokiniana UTEX 1602 and Micractinium conductrix SAG 241.80: implications to maltose excretion by a green alga.</title>
        <authorList>
            <person name="Arriola M.B."/>
            <person name="Velmurugan N."/>
            <person name="Zhang Y."/>
            <person name="Plunkett M.H."/>
            <person name="Hondzo H."/>
            <person name="Barney B.M."/>
        </authorList>
    </citation>
    <scope>NUCLEOTIDE SEQUENCE [LARGE SCALE GENOMIC DNA]</scope>
    <source>
        <strain evidence="9 10">SAG 241.80</strain>
    </source>
</reference>
<comment type="similarity">
    <text evidence="2">Belongs to the peptidase S49 family.</text>
</comment>
<evidence type="ECO:0000256" key="5">
    <source>
        <dbReference type="ARBA" id="ARBA00022825"/>
    </source>
</evidence>
<dbReference type="InterPro" id="IPR047272">
    <property type="entry name" value="S49_SppA_C"/>
</dbReference>
<gene>
    <name evidence="9" type="primary">g393</name>
    <name evidence="9" type="ORF">C2E20_0393</name>
</gene>
<evidence type="ECO:0000256" key="2">
    <source>
        <dbReference type="ARBA" id="ARBA00008683"/>
    </source>
</evidence>
<evidence type="ECO:0000256" key="3">
    <source>
        <dbReference type="ARBA" id="ARBA00022670"/>
    </source>
</evidence>
<accession>A0A2P6VPR5</accession>
<keyword evidence="3 9" id="KW-0645">Protease</keyword>
<evidence type="ECO:0000256" key="7">
    <source>
        <dbReference type="SAM" id="MobiDB-lite"/>
    </source>
</evidence>
<evidence type="ECO:0000256" key="1">
    <source>
        <dbReference type="ARBA" id="ARBA00004370"/>
    </source>
</evidence>
<feature type="domain" description="Peptidase S49" evidence="8">
    <location>
        <begin position="428"/>
        <end position="578"/>
    </location>
</feature>
<keyword evidence="5" id="KW-0720">Serine protease</keyword>
<dbReference type="GO" id="GO:0016020">
    <property type="term" value="C:membrane"/>
    <property type="evidence" value="ECO:0007669"/>
    <property type="project" value="UniProtKB-SubCell"/>
</dbReference>
<comment type="subcellular location">
    <subcellularLocation>
        <location evidence="1">Membrane</location>
    </subcellularLocation>
</comment>
<keyword evidence="10" id="KW-1185">Reference proteome</keyword>
<dbReference type="InterPro" id="IPR029045">
    <property type="entry name" value="ClpP/crotonase-like_dom_sf"/>
</dbReference>
<evidence type="ECO:0000256" key="4">
    <source>
        <dbReference type="ARBA" id="ARBA00022801"/>
    </source>
</evidence>
<organism evidence="9 10">
    <name type="scientific">Micractinium conductrix</name>
    <dbReference type="NCBI Taxonomy" id="554055"/>
    <lineage>
        <taxon>Eukaryota</taxon>
        <taxon>Viridiplantae</taxon>
        <taxon>Chlorophyta</taxon>
        <taxon>core chlorophytes</taxon>
        <taxon>Trebouxiophyceae</taxon>
        <taxon>Chlorellales</taxon>
        <taxon>Chlorellaceae</taxon>
        <taxon>Chlorella clade</taxon>
        <taxon>Micractinium</taxon>
    </lineage>
</organism>
<dbReference type="GO" id="GO:0006465">
    <property type="term" value="P:signal peptide processing"/>
    <property type="evidence" value="ECO:0007669"/>
    <property type="project" value="InterPro"/>
</dbReference>
<keyword evidence="6" id="KW-0472">Membrane</keyword>
<dbReference type="PANTHER" id="PTHR33209:SF1">
    <property type="entry name" value="PEPTIDASE S49 DOMAIN-CONTAINING PROTEIN"/>
    <property type="match status" value="1"/>
</dbReference>
<dbReference type="CDD" id="cd07023">
    <property type="entry name" value="S49_Sppa_N_C"/>
    <property type="match status" value="1"/>
</dbReference>
<dbReference type="Gene3D" id="6.20.330.10">
    <property type="match status" value="1"/>
</dbReference>
<dbReference type="InterPro" id="IPR004635">
    <property type="entry name" value="Pept_S49_SppA"/>
</dbReference>
<dbReference type="NCBIfam" id="TIGR00706">
    <property type="entry name" value="SppA_dom"/>
    <property type="match status" value="1"/>
</dbReference>
<name>A0A2P6VPR5_9CHLO</name>
<dbReference type="GO" id="GO:0008236">
    <property type="term" value="F:serine-type peptidase activity"/>
    <property type="evidence" value="ECO:0007669"/>
    <property type="project" value="UniProtKB-KW"/>
</dbReference>
<dbReference type="InterPro" id="IPR004634">
    <property type="entry name" value="Pept_S49_pIV"/>
</dbReference>
<dbReference type="PANTHER" id="PTHR33209">
    <property type="entry name" value="PROTEASE 4"/>
    <property type="match status" value="1"/>
</dbReference>
<dbReference type="OrthoDB" id="45421at2759"/>
<keyword evidence="4" id="KW-0378">Hydrolase</keyword>
<feature type="domain" description="Peptidase S49" evidence="8">
    <location>
        <begin position="185"/>
        <end position="332"/>
    </location>
</feature>
<dbReference type="InterPro" id="IPR047217">
    <property type="entry name" value="S49_SppA_67K_type_N"/>
</dbReference>
<evidence type="ECO:0000313" key="10">
    <source>
        <dbReference type="Proteomes" id="UP000239649"/>
    </source>
</evidence>
<dbReference type="AlphaFoldDB" id="A0A2P6VPR5"/>
<dbReference type="SUPFAM" id="SSF52096">
    <property type="entry name" value="ClpP/crotonase"/>
    <property type="match status" value="2"/>
</dbReference>
<dbReference type="Pfam" id="PF01343">
    <property type="entry name" value="Peptidase_S49"/>
    <property type="match status" value="2"/>
</dbReference>
<comment type="caution">
    <text evidence="9">The sequence shown here is derived from an EMBL/GenBank/DDBJ whole genome shotgun (WGS) entry which is preliminary data.</text>
</comment>
<dbReference type="CDD" id="cd07018">
    <property type="entry name" value="S49_SppA_67K_type"/>
    <property type="match status" value="1"/>
</dbReference>
<evidence type="ECO:0000256" key="6">
    <source>
        <dbReference type="ARBA" id="ARBA00023136"/>
    </source>
</evidence>
<sequence length="711" mass="74367">MASLVITAARPAACLAAPARRGARRSPAAARRAGCRLVVRAEAEAEATTSAPAQQSAEQPLAAEHAAAAADKAPAAAEAEALPEIELAYVEPSGGSKAWTNVKLAFALPWRRFKSEAVLTIKMSGSIAEQPQGRFSKTPSLPALCECLRKAALDPRIVGVVVKVEPLACGWGKLQELRRHVEFFNQSGKFSMAYMERGGEKEYYLASAFKELYIPPTANLSLRGLAVSGTFLREALEKVGVQPEVRRIGKYKSAGDQLLRADMSEAQREQLNALLEDIYSGFVADVAASRGKTKEEVEALLDEGVFDMQVYKERGFVDDLKYECEIEEVLKQRTGGKEDELRTVGYNKYKSVSPTAFGLTGRKAIAVVRTSGAITGGSGGSNITSGSVISQLRRLKKNKNIVAVVLRVDSPGGDALASDLMWREIQELSKEKPVIASMSDVAASGGYYMAMAAQKIVAEPLTITGSIGVVTGKFNLRSLYERIGYGKETLSKGRYAQLLAENKAFTPEEERLFDASAQHAYESFRDKAAASRGMSVEAMQEVAQGRVWSGRRAVERGLVDHLGGLNRAVQLAKQAAGLAADEAVRLLEVSRAQTSPLALVGGGASAGPAGLGMLLAAALAGGSPAAGAAALQAGAGAPLLAQVVAAGLGLAGAGEASAASAAMAVESLASGRPLAAMPDVSIEGSASQALLKSSQAGFGGLSSGGGLFDDC</sequence>
<dbReference type="InterPro" id="IPR002142">
    <property type="entry name" value="Peptidase_S49"/>
</dbReference>
<proteinExistence type="inferred from homology"/>
<dbReference type="Proteomes" id="UP000239649">
    <property type="component" value="Unassembled WGS sequence"/>
</dbReference>
<dbReference type="Gene3D" id="3.90.226.10">
    <property type="entry name" value="2-enoyl-CoA Hydratase, Chain A, domain 1"/>
    <property type="match status" value="3"/>
</dbReference>
<evidence type="ECO:0000259" key="8">
    <source>
        <dbReference type="Pfam" id="PF01343"/>
    </source>
</evidence>
<feature type="region of interest" description="Disordered" evidence="7">
    <location>
        <begin position="46"/>
        <end position="69"/>
    </location>
</feature>
<evidence type="ECO:0000313" key="9">
    <source>
        <dbReference type="EMBL" id="PSC76081.1"/>
    </source>
</evidence>